<sequence length="75" mass="8325">MSKTTACDPPKRHKMALLTFLGLLFPVHIIPPSLQAVLPDSPLIHVSLSVVIMVGLMSYLIMPLLTRVAGDWLYR</sequence>
<gene>
    <name evidence="2" type="ORF">KT71_02362</name>
</gene>
<reference evidence="2 3" key="2">
    <citation type="journal article" date="2009" name="PLoS ONE">
        <title>The photosynthetic apparatus and its regulation in the aerobic gammaproteobacterium Congregibacter litoralis gen. nov., sp. nov.</title>
        <authorList>
            <person name="Spring S."/>
            <person name="Lunsdorf H."/>
            <person name="Fuchs B.M."/>
            <person name="Tindall B.J."/>
        </authorList>
    </citation>
    <scope>NUCLEOTIDE SEQUENCE [LARGE SCALE GENOMIC DNA]</scope>
    <source>
        <strain evidence="2">KT71</strain>
    </source>
</reference>
<keyword evidence="1" id="KW-0472">Membrane</keyword>
<comment type="caution">
    <text evidence="2">The sequence shown here is derived from an EMBL/GenBank/DDBJ whole genome shotgun (WGS) entry which is preliminary data.</text>
</comment>
<feature type="transmembrane region" description="Helical" evidence="1">
    <location>
        <begin position="45"/>
        <end position="65"/>
    </location>
</feature>
<keyword evidence="1" id="KW-0812">Transmembrane</keyword>
<dbReference type="EMBL" id="AAOA02000002">
    <property type="protein sequence ID" value="EAQ98053.2"/>
    <property type="molecule type" value="Genomic_DNA"/>
</dbReference>
<dbReference type="RefSeq" id="WP_023659896.1">
    <property type="nucleotide sequence ID" value="NZ_CM002299.1"/>
</dbReference>
<proteinExistence type="predicted"/>
<reference evidence="2 3" key="1">
    <citation type="journal article" date="2007" name="Proc. Natl. Acad. Sci. U.S.A.">
        <title>Characterization of a marine gammaproteobacterium capable of aerobic anoxygenic photosynthesis.</title>
        <authorList>
            <person name="Fuchs B.M."/>
            <person name="Spring S."/>
            <person name="Teeling H."/>
            <person name="Quast C."/>
            <person name="Wulf J."/>
            <person name="Schattenhofer M."/>
            <person name="Yan S."/>
            <person name="Ferriera S."/>
            <person name="Johnson J."/>
            <person name="Glockner F.O."/>
            <person name="Amann R."/>
        </authorList>
    </citation>
    <scope>NUCLEOTIDE SEQUENCE [LARGE SCALE GENOMIC DNA]</scope>
    <source>
        <strain evidence="2">KT71</strain>
    </source>
</reference>
<dbReference type="eggNOG" id="ENOG502ZTWE">
    <property type="taxonomic scope" value="Bacteria"/>
</dbReference>
<keyword evidence="1" id="KW-1133">Transmembrane helix</keyword>
<keyword evidence="3" id="KW-1185">Reference proteome</keyword>
<dbReference type="AlphaFoldDB" id="A4A6Y4"/>
<dbReference type="STRING" id="314285.KT71_02362"/>
<protein>
    <submittedName>
        <fullName evidence="2">Uncharacterized protein</fullName>
    </submittedName>
</protein>
<evidence type="ECO:0000256" key="1">
    <source>
        <dbReference type="SAM" id="Phobius"/>
    </source>
</evidence>
<accession>A4A6Y4</accession>
<organism evidence="2 3">
    <name type="scientific">Congregibacter litoralis KT71</name>
    <dbReference type="NCBI Taxonomy" id="314285"/>
    <lineage>
        <taxon>Bacteria</taxon>
        <taxon>Pseudomonadati</taxon>
        <taxon>Pseudomonadota</taxon>
        <taxon>Gammaproteobacteria</taxon>
        <taxon>Cellvibrionales</taxon>
        <taxon>Halieaceae</taxon>
        <taxon>Congregibacter</taxon>
    </lineage>
</organism>
<name>A4A6Y4_9GAMM</name>
<evidence type="ECO:0000313" key="3">
    <source>
        <dbReference type="Proteomes" id="UP000019205"/>
    </source>
</evidence>
<evidence type="ECO:0000313" key="2">
    <source>
        <dbReference type="EMBL" id="EAQ98053.2"/>
    </source>
</evidence>
<dbReference type="HOGENOM" id="CLU_2664794_0_0_6"/>
<dbReference type="Proteomes" id="UP000019205">
    <property type="component" value="Chromosome"/>
</dbReference>